<dbReference type="SUPFAM" id="SSF89155">
    <property type="entry name" value="TorD-like"/>
    <property type="match status" value="1"/>
</dbReference>
<dbReference type="InterPro" id="IPR020945">
    <property type="entry name" value="DMSO/NO3_reduct_chaperone"/>
</dbReference>
<name>A0A098AVF0_DESHA</name>
<organism evidence="2">
    <name type="scientific">Desulfitobacterium hafniense</name>
    <name type="common">Desulfitobacterium frappieri</name>
    <dbReference type="NCBI Taxonomy" id="49338"/>
    <lineage>
        <taxon>Bacteria</taxon>
        <taxon>Bacillati</taxon>
        <taxon>Bacillota</taxon>
        <taxon>Clostridia</taxon>
        <taxon>Eubacteriales</taxon>
        <taxon>Desulfitobacteriaceae</taxon>
        <taxon>Desulfitobacterium</taxon>
    </lineage>
</organism>
<evidence type="ECO:0000313" key="2">
    <source>
        <dbReference type="EMBL" id="CDX00524.1"/>
    </source>
</evidence>
<accession>A0A098AVF0</accession>
<dbReference type="EMBL" id="LK996017">
    <property type="protein sequence ID" value="CDX00524.1"/>
    <property type="molecule type" value="Genomic_DNA"/>
</dbReference>
<dbReference type="PANTHER" id="PTHR34227">
    <property type="entry name" value="CHAPERONE PROTEIN YCDY"/>
    <property type="match status" value="1"/>
</dbReference>
<dbReference type="InterPro" id="IPR050289">
    <property type="entry name" value="TorD/DmsD_chaperones"/>
</dbReference>
<dbReference type="Gene3D" id="1.10.3480.10">
    <property type="entry name" value="TorD-like"/>
    <property type="match status" value="1"/>
</dbReference>
<dbReference type="InterPro" id="IPR036411">
    <property type="entry name" value="TorD-like_sf"/>
</dbReference>
<protein>
    <submittedName>
        <fullName evidence="2">Cytoplasmic chaperone TorD protein</fullName>
    </submittedName>
</protein>
<evidence type="ECO:0000256" key="1">
    <source>
        <dbReference type="ARBA" id="ARBA00023186"/>
    </source>
</evidence>
<dbReference type="AlphaFoldDB" id="A0A098AVF0"/>
<proteinExistence type="predicted"/>
<reference evidence="2" key="1">
    <citation type="submission" date="2014-07" db="EMBL/GenBank/DDBJ databases">
        <authorList>
            <person name="Hornung V.Bastian."/>
        </authorList>
    </citation>
    <scope>NUCLEOTIDE SEQUENCE</scope>
    <source>
        <strain evidence="2">PCE-S</strain>
    </source>
</reference>
<keyword evidence="1" id="KW-0143">Chaperone</keyword>
<dbReference type="PANTHER" id="PTHR34227:SF11">
    <property type="entry name" value="CHAPERONE PROTEIN TORD"/>
    <property type="match status" value="1"/>
</dbReference>
<sequence length="238" mass="27006">MKLSWEEVCSLRTNLYGFLGNCLLESVPEEGSVSMQREFWDEFPLESANPQMKDGLSRIISCTEYLAKLPPSQASQEVQLEFMDLFLGPGQPKAPPWESVYRTPERLLFGWPTQEVRKIYGKAGFEISRKNQLPEDHLGLELMFLAMASDTLARLITGKGSKNKIFEMIKLQRDFISSHPLTWIADFHEDAYTKGTIGFYSGLIQLIWGILLWDLDLLEEVGRNVQPGPLCTGEGGRI</sequence>
<dbReference type="PATRIC" id="fig|49338.4.peg.680"/>
<dbReference type="Pfam" id="PF02613">
    <property type="entry name" value="Nitrate_red_del"/>
    <property type="match status" value="1"/>
</dbReference>
<dbReference type="RefSeq" id="WP_208925242.1">
    <property type="nucleotide sequence ID" value="NZ_JAYFNZ010000022.1"/>
</dbReference>
<gene>
    <name evidence="2" type="ORF">DPCES_0637</name>
</gene>